<proteinExistence type="predicted"/>
<evidence type="ECO:0000313" key="3">
    <source>
        <dbReference type="EnsemblPlants" id="Ma01_p09580.1"/>
    </source>
</evidence>
<protein>
    <submittedName>
        <fullName evidence="2">(wild Malaysian banana) hypothetical protein</fullName>
    </submittedName>
</protein>
<sequence length="91" mass="10384">MKNVINSFVSLDHWPSAGRFRFNTDIITTNPLNLSVVLGVLICFRKGVCASCVFQEEVRSIRLHVTIASSSWKSFSVKLLTWLHFHMVQFA</sequence>
<reference evidence="3" key="2">
    <citation type="submission" date="2021-05" db="UniProtKB">
        <authorList>
            <consortium name="EnsemblPlants"/>
        </authorList>
    </citation>
    <scope>IDENTIFICATION</scope>
    <source>
        <strain evidence="3">subsp. malaccensis</strain>
    </source>
</reference>
<dbReference type="EMBL" id="HG996466">
    <property type="protein sequence ID" value="CAG1859043.1"/>
    <property type="molecule type" value="Genomic_DNA"/>
</dbReference>
<gene>
    <name evidence="2" type="ORF">GSMUA_293380.1</name>
</gene>
<keyword evidence="4" id="KW-1185">Reference proteome</keyword>
<organism evidence="3 4">
    <name type="scientific">Musa acuminata subsp. malaccensis</name>
    <name type="common">Wild banana</name>
    <name type="synonym">Musa malaccensis</name>
    <dbReference type="NCBI Taxonomy" id="214687"/>
    <lineage>
        <taxon>Eukaryota</taxon>
        <taxon>Viridiplantae</taxon>
        <taxon>Streptophyta</taxon>
        <taxon>Embryophyta</taxon>
        <taxon>Tracheophyta</taxon>
        <taxon>Spermatophyta</taxon>
        <taxon>Magnoliopsida</taxon>
        <taxon>Liliopsida</taxon>
        <taxon>Zingiberales</taxon>
        <taxon>Musaceae</taxon>
        <taxon>Musa</taxon>
    </lineage>
</organism>
<dbReference type="InParanoid" id="A0A804HS60"/>
<keyword evidence="1" id="KW-0066">ATP synthesis</keyword>
<evidence type="ECO:0000313" key="4">
    <source>
        <dbReference type="Proteomes" id="UP000012960"/>
    </source>
</evidence>
<dbReference type="EnsemblPlants" id="Ma01_t09580.1">
    <property type="protein sequence ID" value="Ma01_p09580.1"/>
    <property type="gene ID" value="Ma01_g09580"/>
</dbReference>
<dbReference type="Gramene" id="Ma01_t09580.1">
    <property type="protein sequence ID" value="Ma01_p09580.1"/>
    <property type="gene ID" value="Ma01_g09580"/>
</dbReference>
<reference evidence="2" key="1">
    <citation type="submission" date="2021-03" db="EMBL/GenBank/DDBJ databases">
        <authorList>
            <consortium name="Genoscope - CEA"/>
            <person name="William W."/>
        </authorList>
    </citation>
    <scope>NUCLEOTIDE SEQUENCE</scope>
    <source>
        <strain evidence="2">Doubled-haploid Pahang</strain>
    </source>
</reference>
<dbReference type="GO" id="GO:0006754">
    <property type="term" value="P:ATP biosynthetic process"/>
    <property type="evidence" value="ECO:0007669"/>
    <property type="project" value="UniProtKB-KW"/>
</dbReference>
<dbReference type="PANTHER" id="PTHR34264:SF3">
    <property type="entry name" value="ATP SYNTHASE SUBUNIT B, CHLOROPLASTIC"/>
    <property type="match status" value="1"/>
</dbReference>
<evidence type="ECO:0000256" key="1">
    <source>
        <dbReference type="ARBA" id="ARBA00023310"/>
    </source>
</evidence>
<name>A0A804HS60_MUSAM</name>
<evidence type="ECO:0000313" key="2">
    <source>
        <dbReference type="EMBL" id="CAG1859043.1"/>
    </source>
</evidence>
<dbReference type="PANTHER" id="PTHR34264">
    <property type="entry name" value="ATP SYNTHASE SUBUNIT B, CHLOROPLASTIC"/>
    <property type="match status" value="1"/>
</dbReference>
<dbReference type="Proteomes" id="UP000012960">
    <property type="component" value="Unplaced"/>
</dbReference>
<dbReference type="AlphaFoldDB" id="A0A804HS60"/>
<accession>A0A804HS60</accession>
<dbReference type="OMA" id="DHWPSAG"/>